<organism evidence="2 3">
    <name type="scientific">Aquiflexum gelatinilyticum</name>
    <dbReference type="NCBI Taxonomy" id="2961943"/>
    <lineage>
        <taxon>Bacteria</taxon>
        <taxon>Pseudomonadati</taxon>
        <taxon>Bacteroidota</taxon>
        <taxon>Cytophagia</taxon>
        <taxon>Cytophagales</taxon>
        <taxon>Cyclobacteriaceae</taxon>
        <taxon>Aquiflexum</taxon>
    </lineage>
</organism>
<protein>
    <submittedName>
        <fullName evidence="2">Rod shape-determining protein MreD</fullName>
    </submittedName>
</protein>
<dbReference type="Proteomes" id="UP001142175">
    <property type="component" value="Unassembled WGS sequence"/>
</dbReference>
<keyword evidence="1" id="KW-1133">Transmembrane helix</keyword>
<dbReference type="EMBL" id="JANSUY010000004">
    <property type="protein sequence ID" value="MCR9015127.1"/>
    <property type="molecule type" value="Genomic_DNA"/>
</dbReference>
<reference evidence="2" key="1">
    <citation type="submission" date="2022-08" db="EMBL/GenBank/DDBJ databases">
        <authorList>
            <person name="Zhang D."/>
        </authorList>
    </citation>
    <scope>NUCLEOTIDE SEQUENCE</scope>
    <source>
        <strain evidence="2">XJ19-11</strain>
    </source>
</reference>
<proteinExistence type="predicted"/>
<keyword evidence="3" id="KW-1185">Reference proteome</keyword>
<comment type="caution">
    <text evidence="2">The sequence shown here is derived from an EMBL/GenBank/DDBJ whole genome shotgun (WGS) entry which is preliminary data.</text>
</comment>
<evidence type="ECO:0000313" key="3">
    <source>
        <dbReference type="Proteomes" id="UP001142175"/>
    </source>
</evidence>
<feature type="transmembrane region" description="Helical" evidence="1">
    <location>
        <begin position="6"/>
        <end position="24"/>
    </location>
</feature>
<feature type="transmembrane region" description="Helical" evidence="1">
    <location>
        <begin position="67"/>
        <end position="85"/>
    </location>
</feature>
<dbReference type="RefSeq" id="WP_258422986.1">
    <property type="nucleotide sequence ID" value="NZ_JANSUY010000004.1"/>
</dbReference>
<feature type="transmembrane region" description="Helical" evidence="1">
    <location>
        <begin position="112"/>
        <end position="133"/>
    </location>
</feature>
<keyword evidence="1" id="KW-0812">Transmembrane</keyword>
<dbReference type="AlphaFoldDB" id="A0A9X2P4G8"/>
<accession>A0A9X2P4G8</accession>
<name>A0A9X2P4G8_9BACT</name>
<gene>
    <name evidence="2" type="ORF">NU887_08765</name>
</gene>
<sequence>MNSIRVISILLSGFLYLLFQILVLKNLVLFGTAFCFLYVTYIILLPLDIKTIPVLLISFFLGIGVDLFYDTLGIHTAALLVIAFIRHRWLLVLVPTGGYEDDLQPSMLNMGLGWFLSYSVPLILIHHVLFFYIESLGTDLFLTSLQKVIASVIFVLVMSIIVQLLFYRRRRGI</sequence>
<feature type="transmembrane region" description="Helical" evidence="1">
    <location>
        <begin position="148"/>
        <end position="167"/>
    </location>
</feature>
<keyword evidence="1" id="KW-0472">Membrane</keyword>
<evidence type="ECO:0000256" key="1">
    <source>
        <dbReference type="SAM" id="Phobius"/>
    </source>
</evidence>
<evidence type="ECO:0000313" key="2">
    <source>
        <dbReference type="EMBL" id="MCR9015127.1"/>
    </source>
</evidence>